<feature type="region of interest" description="Disordered" evidence="13">
    <location>
        <begin position="318"/>
        <end position="387"/>
    </location>
</feature>
<evidence type="ECO:0000256" key="3">
    <source>
        <dbReference type="ARBA" id="ARBA00004721"/>
    </source>
</evidence>
<evidence type="ECO:0000256" key="5">
    <source>
        <dbReference type="ARBA" id="ARBA00022617"/>
    </source>
</evidence>
<keyword evidence="8" id="KW-1133">Transmembrane helix</keyword>
<dbReference type="EMBL" id="JACAZE010000038">
    <property type="protein sequence ID" value="KAF7288351.1"/>
    <property type="molecule type" value="Genomic_DNA"/>
</dbReference>
<feature type="region of interest" description="Disordered" evidence="13">
    <location>
        <begin position="32"/>
        <end position="55"/>
    </location>
</feature>
<evidence type="ECO:0000256" key="10">
    <source>
        <dbReference type="ARBA" id="ARBA00023004"/>
    </source>
</evidence>
<evidence type="ECO:0000256" key="7">
    <source>
        <dbReference type="ARBA" id="ARBA00022723"/>
    </source>
</evidence>
<gene>
    <name evidence="14" type="ORF">HMN09_01401600</name>
</gene>
<dbReference type="PANTHER" id="PTHR24305:SF166">
    <property type="entry name" value="CYTOCHROME P450 12A4, MITOCHONDRIAL-RELATED"/>
    <property type="match status" value="1"/>
</dbReference>
<dbReference type="InterPro" id="IPR050121">
    <property type="entry name" value="Cytochrome_P450_monoxygenase"/>
</dbReference>
<protein>
    <submittedName>
        <fullName evidence="14">Uncharacterized protein</fullName>
    </submittedName>
</protein>
<dbReference type="InterPro" id="IPR001128">
    <property type="entry name" value="Cyt_P450"/>
</dbReference>
<keyword evidence="9" id="KW-0560">Oxidoreductase</keyword>
<evidence type="ECO:0000256" key="1">
    <source>
        <dbReference type="ARBA" id="ARBA00001971"/>
    </source>
</evidence>
<proteinExistence type="inferred from homology"/>
<comment type="cofactor">
    <cofactor evidence="1">
        <name>heme</name>
        <dbReference type="ChEBI" id="CHEBI:30413"/>
    </cofactor>
</comment>
<keyword evidence="7" id="KW-0479">Metal-binding</keyword>
<name>A0A8H6RWT2_MYCCL</name>
<dbReference type="Gene3D" id="1.10.630.10">
    <property type="entry name" value="Cytochrome P450"/>
    <property type="match status" value="2"/>
</dbReference>
<organism evidence="14 15">
    <name type="scientific">Mycena chlorophos</name>
    <name type="common">Agaric fungus</name>
    <name type="synonym">Agaricus chlorophos</name>
    <dbReference type="NCBI Taxonomy" id="658473"/>
    <lineage>
        <taxon>Eukaryota</taxon>
        <taxon>Fungi</taxon>
        <taxon>Dikarya</taxon>
        <taxon>Basidiomycota</taxon>
        <taxon>Agaricomycotina</taxon>
        <taxon>Agaricomycetes</taxon>
        <taxon>Agaricomycetidae</taxon>
        <taxon>Agaricales</taxon>
        <taxon>Marasmiineae</taxon>
        <taxon>Mycenaceae</taxon>
        <taxon>Mycena</taxon>
    </lineage>
</organism>
<accession>A0A8H6RWT2</accession>
<dbReference type="OrthoDB" id="6692864at2759"/>
<evidence type="ECO:0000313" key="14">
    <source>
        <dbReference type="EMBL" id="KAF7288351.1"/>
    </source>
</evidence>
<keyword evidence="6" id="KW-0812">Transmembrane</keyword>
<dbReference type="GO" id="GO:0016020">
    <property type="term" value="C:membrane"/>
    <property type="evidence" value="ECO:0007669"/>
    <property type="project" value="UniProtKB-SubCell"/>
</dbReference>
<sequence length="552" mass="60071">MAEPNSDAPKVVRPADVFWHLGTVVSRDQLIDGTTADTAPAHPDRTTDCSRPQRPVPEFSGAIRYGYVPVPYRTELPDSSGPVPSPSSNAGWRSVRWRHRIPTKVVKCSPRRQQIYEPRVDPALGIRSLLTTRSAKAHAERRKAWTQAMTPWSIENYEPLLKARVEQLVKSLDKRIEDGGGTATLDSGGPGSATLLLISWAIWQTKLCASSLPVPTGGARQIPADQDCYVGTWFIPGPTQIYAPPYAIHRRAVYFSDPDEFNPDRWSDNQPRAASPQSAHTVLLRTCRLGVGKALAWREMWTVAGTIIKRWTECLSFNSPRSQAPVSSPSSPSPASTETAPTSTRGLTGNRHVVLPTNSKGRRTAFASISGNDKSPAPPRETASPSSASAWYACPGYAPLLLPMPFVDRALADRVSISPSTASSVCNVEVTVNRRKMEFSRNLFDRIHLSPSSGTTTRTSSPRQWCIRAFQIPLQRTSLGIPSASAPSQTAPSIEPLRPKRAFEPVSPLLPLDTPPQSPRATTPGAAERDTGPRTSRAASKVTSSPSHAVYS</sequence>
<dbReference type="AlphaFoldDB" id="A0A8H6RWT2"/>
<comment type="caution">
    <text evidence="14">The sequence shown here is derived from an EMBL/GenBank/DDBJ whole genome shotgun (WGS) entry which is preliminary data.</text>
</comment>
<dbReference type="GO" id="GO:0004497">
    <property type="term" value="F:monooxygenase activity"/>
    <property type="evidence" value="ECO:0007669"/>
    <property type="project" value="UniProtKB-KW"/>
</dbReference>
<evidence type="ECO:0000256" key="8">
    <source>
        <dbReference type="ARBA" id="ARBA00022989"/>
    </source>
</evidence>
<evidence type="ECO:0000256" key="9">
    <source>
        <dbReference type="ARBA" id="ARBA00023002"/>
    </source>
</evidence>
<dbReference type="InterPro" id="IPR036396">
    <property type="entry name" value="Cyt_P450_sf"/>
</dbReference>
<evidence type="ECO:0000256" key="6">
    <source>
        <dbReference type="ARBA" id="ARBA00022692"/>
    </source>
</evidence>
<keyword evidence="10" id="KW-0408">Iron</keyword>
<evidence type="ECO:0000256" key="2">
    <source>
        <dbReference type="ARBA" id="ARBA00004370"/>
    </source>
</evidence>
<comment type="pathway">
    <text evidence="3">Secondary metabolite biosynthesis; terpenoid biosynthesis.</text>
</comment>
<evidence type="ECO:0000313" key="15">
    <source>
        <dbReference type="Proteomes" id="UP000613580"/>
    </source>
</evidence>
<comment type="similarity">
    <text evidence="4">Belongs to the cytochrome P450 family.</text>
</comment>
<dbReference type="GO" id="GO:0016705">
    <property type="term" value="F:oxidoreductase activity, acting on paired donors, with incorporation or reduction of molecular oxygen"/>
    <property type="evidence" value="ECO:0007669"/>
    <property type="project" value="InterPro"/>
</dbReference>
<feature type="compositionally biased region" description="Low complexity" evidence="13">
    <location>
        <begin position="482"/>
        <end position="493"/>
    </location>
</feature>
<evidence type="ECO:0000256" key="12">
    <source>
        <dbReference type="ARBA" id="ARBA00023136"/>
    </source>
</evidence>
<keyword evidence="12" id="KW-0472">Membrane</keyword>
<dbReference type="Pfam" id="PF00067">
    <property type="entry name" value="p450"/>
    <property type="match status" value="1"/>
</dbReference>
<comment type="subcellular location">
    <subcellularLocation>
        <location evidence="2">Membrane</location>
    </subcellularLocation>
</comment>
<dbReference type="Proteomes" id="UP000613580">
    <property type="component" value="Unassembled WGS sequence"/>
</dbReference>
<dbReference type="SUPFAM" id="SSF48264">
    <property type="entry name" value="Cytochrome P450"/>
    <property type="match status" value="2"/>
</dbReference>
<evidence type="ECO:0000256" key="13">
    <source>
        <dbReference type="SAM" id="MobiDB-lite"/>
    </source>
</evidence>
<evidence type="ECO:0000256" key="4">
    <source>
        <dbReference type="ARBA" id="ARBA00010617"/>
    </source>
</evidence>
<dbReference type="GO" id="GO:0005506">
    <property type="term" value="F:iron ion binding"/>
    <property type="evidence" value="ECO:0007669"/>
    <property type="project" value="InterPro"/>
</dbReference>
<dbReference type="GO" id="GO:0020037">
    <property type="term" value="F:heme binding"/>
    <property type="evidence" value="ECO:0007669"/>
    <property type="project" value="InterPro"/>
</dbReference>
<feature type="compositionally biased region" description="Polar residues" evidence="13">
    <location>
        <begin position="533"/>
        <end position="552"/>
    </location>
</feature>
<evidence type="ECO:0000256" key="11">
    <source>
        <dbReference type="ARBA" id="ARBA00023033"/>
    </source>
</evidence>
<feature type="compositionally biased region" description="Low complexity" evidence="13">
    <location>
        <begin position="319"/>
        <end position="344"/>
    </location>
</feature>
<keyword evidence="5" id="KW-0349">Heme</keyword>
<feature type="region of interest" description="Disordered" evidence="13">
    <location>
        <begin position="478"/>
        <end position="552"/>
    </location>
</feature>
<keyword evidence="11" id="KW-0503">Monooxygenase</keyword>
<dbReference type="PANTHER" id="PTHR24305">
    <property type="entry name" value="CYTOCHROME P450"/>
    <property type="match status" value="1"/>
</dbReference>
<keyword evidence="15" id="KW-1185">Reference proteome</keyword>
<reference evidence="14" key="1">
    <citation type="submission" date="2020-05" db="EMBL/GenBank/DDBJ databases">
        <title>Mycena genomes resolve the evolution of fungal bioluminescence.</title>
        <authorList>
            <person name="Tsai I.J."/>
        </authorList>
    </citation>
    <scope>NUCLEOTIDE SEQUENCE</scope>
    <source>
        <strain evidence="14">110903Hualien_Pintung</strain>
    </source>
</reference>